<dbReference type="GO" id="GO:0000209">
    <property type="term" value="P:protein polyubiquitination"/>
    <property type="evidence" value="ECO:0007669"/>
    <property type="project" value="TreeGrafter"/>
</dbReference>
<proteinExistence type="predicted"/>
<dbReference type="SUPFAM" id="SSF101898">
    <property type="entry name" value="NHL repeat"/>
    <property type="match status" value="1"/>
</dbReference>
<dbReference type="InterPro" id="IPR001258">
    <property type="entry name" value="NHL_repeat"/>
</dbReference>
<dbReference type="Gene3D" id="3.50.4.10">
    <property type="entry name" value="Hepatocyte Growth Factor"/>
    <property type="match status" value="1"/>
</dbReference>
<feature type="domain" description="Apple" evidence="3">
    <location>
        <begin position="12"/>
        <end position="79"/>
    </location>
</feature>
<dbReference type="InterPro" id="IPR003609">
    <property type="entry name" value="Pan_app"/>
</dbReference>
<dbReference type="GO" id="GO:0043161">
    <property type="term" value="P:proteasome-mediated ubiquitin-dependent protein catabolic process"/>
    <property type="evidence" value="ECO:0007669"/>
    <property type="project" value="TreeGrafter"/>
</dbReference>
<dbReference type="PANTHER" id="PTHR24104:SF25">
    <property type="entry name" value="PROTEIN LIN-41"/>
    <property type="match status" value="1"/>
</dbReference>
<keyword evidence="1" id="KW-0677">Repeat</keyword>
<dbReference type="GO" id="GO:0008270">
    <property type="term" value="F:zinc ion binding"/>
    <property type="evidence" value="ECO:0007669"/>
    <property type="project" value="UniProtKB-KW"/>
</dbReference>
<dbReference type="Proteomes" id="UP000663881">
    <property type="component" value="Unassembled WGS sequence"/>
</dbReference>
<dbReference type="PROSITE" id="PS51125">
    <property type="entry name" value="NHL"/>
    <property type="match status" value="1"/>
</dbReference>
<evidence type="ECO:0000313" key="5">
    <source>
        <dbReference type="Proteomes" id="UP000663881"/>
    </source>
</evidence>
<reference evidence="4" key="1">
    <citation type="submission" date="2021-02" db="EMBL/GenBank/DDBJ databases">
        <authorList>
            <person name="Nowell W R."/>
        </authorList>
    </citation>
    <scope>NUCLEOTIDE SEQUENCE</scope>
</reference>
<evidence type="ECO:0000256" key="1">
    <source>
        <dbReference type="ARBA" id="ARBA00022737"/>
    </source>
</evidence>
<dbReference type="InterPro" id="IPR011042">
    <property type="entry name" value="6-blade_b-propeller_TolB-like"/>
</dbReference>
<evidence type="ECO:0000313" key="4">
    <source>
        <dbReference type="EMBL" id="CAF3826612.1"/>
    </source>
</evidence>
<dbReference type="Pfam" id="PF01436">
    <property type="entry name" value="NHL"/>
    <property type="match status" value="1"/>
</dbReference>
<protein>
    <recommendedName>
        <fullName evidence="3">Apple domain-containing protein</fullName>
    </recommendedName>
</protein>
<dbReference type="Gene3D" id="2.120.10.30">
    <property type="entry name" value="TolB, C-terminal domain"/>
    <property type="match status" value="1"/>
</dbReference>
<sequence length="411" mass="44564">MLSVFINIKYQCSNPGCSSSIIVPEPSLKNCQFTCLADAQCRTFTFDENSNQCELFSDTPSQYGNMLAQAGVTTMTTMDDRQFIDSVTTTTTQSTFLFLSLSGASGNLLWNTTGITVLNSSQLISAAGLYVDLNNTLYVADVNNHVIWKLLNNAVNATIVAGTYQTSGTSSTQLNWPQDVYADRHGNVYVSDWYNHRVQKYQNGSTIGKTIAGITNTRGSALNQLNLPLMFTFDSTDTYMYIVDHDNERIIRFPTNSTSGVSGTIIAGGNGPNNTNTSLNSPFGVHYLPSVSTDLFITNNDGHSVIRWTPGAPSGVFVAGTPNVPGSTSTLLYGPVGIKIDSYLNMYVVDRGNNRIQMFCANSQIGITIAGGASGTGPQELNQPYGIAFDAKMNMYIGDNQNARVQKFLKL</sequence>
<gene>
    <name evidence="4" type="ORF">OKA104_LOCUS20022</name>
</gene>
<dbReference type="PANTHER" id="PTHR24104">
    <property type="entry name" value="E3 UBIQUITIN-PROTEIN LIGASE NHLRC1-RELATED"/>
    <property type="match status" value="1"/>
</dbReference>
<feature type="repeat" description="NHL" evidence="2">
    <location>
        <begin position="173"/>
        <end position="204"/>
    </location>
</feature>
<dbReference type="InterPro" id="IPR050952">
    <property type="entry name" value="TRIM-NHL_E3_ligases"/>
</dbReference>
<evidence type="ECO:0000256" key="2">
    <source>
        <dbReference type="PROSITE-ProRule" id="PRU00504"/>
    </source>
</evidence>
<organism evidence="4 5">
    <name type="scientific">Adineta steineri</name>
    <dbReference type="NCBI Taxonomy" id="433720"/>
    <lineage>
        <taxon>Eukaryota</taxon>
        <taxon>Metazoa</taxon>
        <taxon>Spiralia</taxon>
        <taxon>Gnathifera</taxon>
        <taxon>Rotifera</taxon>
        <taxon>Eurotatoria</taxon>
        <taxon>Bdelloidea</taxon>
        <taxon>Adinetida</taxon>
        <taxon>Adinetidae</taxon>
        <taxon>Adineta</taxon>
    </lineage>
</organism>
<comment type="caution">
    <text evidence="4">The sequence shown here is derived from an EMBL/GenBank/DDBJ whole genome shotgun (WGS) entry which is preliminary data.</text>
</comment>
<dbReference type="SUPFAM" id="SSF57414">
    <property type="entry name" value="Hairpin loop containing domain-like"/>
    <property type="match status" value="1"/>
</dbReference>
<dbReference type="EMBL" id="CAJOAY010001316">
    <property type="protein sequence ID" value="CAF3826612.1"/>
    <property type="molecule type" value="Genomic_DNA"/>
</dbReference>
<name>A0A819CVQ1_9BILA</name>
<dbReference type="CDD" id="cd05819">
    <property type="entry name" value="NHL"/>
    <property type="match status" value="1"/>
</dbReference>
<accession>A0A819CVQ1</accession>
<dbReference type="AlphaFoldDB" id="A0A819CVQ1"/>
<evidence type="ECO:0000259" key="3">
    <source>
        <dbReference type="PROSITE" id="PS50948"/>
    </source>
</evidence>
<dbReference type="PROSITE" id="PS50948">
    <property type="entry name" value="PAN"/>
    <property type="match status" value="1"/>
</dbReference>
<dbReference type="GO" id="GO:0061630">
    <property type="term" value="F:ubiquitin protein ligase activity"/>
    <property type="evidence" value="ECO:0007669"/>
    <property type="project" value="TreeGrafter"/>
</dbReference>
<dbReference type="Gene3D" id="2.40.10.500">
    <property type="match status" value="1"/>
</dbReference>
<dbReference type="Pfam" id="PF00024">
    <property type="entry name" value="PAN_1"/>
    <property type="match status" value="1"/>
</dbReference>